<dbReference type="InterPro" id="IPR027417">
    <property type="entry name" value="P-loop_NTPase"/>
</dbReference>
<comment type="similarity">
    <text evidence="3 10">Belongs to the gluconokinase GntK/GntV family.</text>
</comment>
<comment type="pathway">
    <text evidence="2 10">Carbohydrate acid metabolism; D-gluconate degradation.</text>
</comment>
<evidence type="ECO:0000256" key="9">
    <source>
        <dbReference type="ARBA" id="ARBA00048090"/>
    </source>
</evidence>
<dbReference type="GO" id="GO:0046316">
    <property type="term" value="F:gluconokinase activity"/>
    <property type="evidence" value="ECO:0007669"/>
    <property type="project" value="UniProtKB-EC"/>
</dbReference>
<comment type="caution">
    <text evidence="11">The sequence shown here is derived from an EMBL/GenBank/DDBJ whole genome shotgun (WGS) entry which is preliminary data.</text>
</comment>
<keyword evidence="7 10" id="KW-0418">Kinase</keyword>
<reference evidence="11 12" key="1">
    <citation type="submission" date="2018-06" db="EMBL/GenBank/DDBJ databases">
        <title>The Genome of Cuscuta australis (Dodder) Provides Insight into the Evolution of Plant Parasitism.</title>
        <authorList>
            <person name="Liu H."/>
        </authorList>
    </citation>
    <scope>NUCLEOTIDE SEQUENCE [LARGE SCALE GENOMIC DNA]</scope>
    <source>
        <strain evidence="12">cv. Yunnan</strain>
        <tissue evidence="11">Vines</tissue>
    </source>
</reference>
<dbReference type="Proteomes" id="UP000249390">
    <property type="component" value="Unassembled WGS sequence"/>
</dbReference>
<dbReference type="Gene3D" id="3.40.50.300">
    <property type="entry name" value="P-loop containing nucleotide triphosphate hydrolases"/>
    <property type="match status" value="1"/>
</dbReference>
<dbReference type="FunFam" id="3.40.50.300:FF:000522">
    <property type="entry name" value="Gluconokinase"/>
    <property type="match status" value="1"/>
</dbReference>
<sequence>MSFPHMASRKGKAIVIMGPSGAGKSTIGQMLGKAINGRFVDADDFHSPSNKEKMGNGIPLSEEDRVPWLETLRDILRENITKGQTMVLACSALQARYRQTLRSADASYEHGGVCSVRFVLLDVCPDVLAERLSKRATEGKHFMPPNLLKYQLDLLQIDESEGILRIDGTLIPQDIVSKIQASLD</sequence>
<keyword evidence="5 10" id="KW-0808">Transferase</keyword>
<dbReference type="GO" id="GO:0009536">
    <property type="term" value="C:plastid"/>
    <property type="evidence" value="ECO:0007669"/>
    <property type="project" value="UniProtKB-SubCell"/>
</dbReference>
<dbReference type="CDD" id="cd02021">
    <property type="entry name" value="GntK"/>
    <property type="match status" value="1"/>
</dbReference>
<dbReference type="UniPathway" id="UPA00792"/>
<protein>
    <recommendedName>
        <fullName evidence="4 10">Gluconokinase</fullName>
        <ecNumber evidence="4 10">2.7.1.12</ecNumber>
    </recommendedName>
</protein>
<dbReference type="GO" id="GO:0005524">
    <property type="term" value="F:ATP binding"/>
    <property type="evidence" value="ECO:0007669"/>
    <property type="project" value="UniProtKB-KW"/>
</dbReference>
<dbReference type="AlphaFoldDB" id="A0A328D9M4"/>
<keyword evidence="6 10" id="KW-0547">Nucleotide-binding</keyword>
<dbReference type="SUPFAM" id="SSF52540">
    <property type="entry name" value="P-loop containing nucleoside triphosphate hydrolases"/>
    <property type="match status" value="1"/>
</dbReference>
<dbReference type="PANTHER" id="PTHR43442">
    <property type="entry name" value="GLUCONOKINASE-RELATED"/>
    <property type="match status" value="1"/>
</dbReference>
<evidence type="ECO:0000256" key="2">
    <source>
        <dbReference type="ARBA" id="ARBA00004875"/>
    </source>
</evidence>
<dbReference type="NCBIfam" id="TIGR01313">
    <property type="entry name" value="therm_gnt_kin"/>
    <property type="match status" value="1"/>
</dbReference>
<dbReference type="Pfam" id="PF13671">
    <property type="entry name" value="AAA_33"/>
    <property type="match status" value="1"/>
</dbReference>
<evidence type="ECO:0000256" key="7">
    <source>
        <dbReference type="ARBA" id="ARBA00022777"/>
    </source>
</evidence>
<name>A0A328D9M4_9ASTE</name>
<comment type="catalytic activity">
    <reaction evidence="9 10">
        <text>D-gluconate + ATP = 6-phospho-D-gluconate + ADP + H(+)</text>
        <dbReference type="Rhea" id="RHEA:19433"/>
        <dbReference type="ChEBI" id="CHEBI:15378"/>
        <dbReference type="ChEBI" id="CHEBI:18391"/>
        <dbReference type="ChEBI" id="CHEBI:30616"/>
        <dbReference type="ChEBI" id="CHEBI:58759"/>
        <dbReference type="ChEBI" id="CHEBI:456216"/>
        <dbReference type="EC" id="2.7.1.12"/>
    </reaction>
</comment>
<evidence type="ECO:0000256" key="5">
    <source>
        <dbReference type="ARBA" id="ARBA00022679"/>
    </source>
</evidence>
<dbReference type="GO" id="GO:0005975">
    <property type="term" value="P:carbohydrate metabolic process"/>
    <property type="evidence" value="ECO:0007669"/>
    <property type="project" value="InterPro"/>
</dbReference>
<evidence type="ECO:0000256" key="1">
    <source>
        <dbReference type="ARBA" id="ARBA00004474"/>
    </source>
</evidence>
<dbReference type="InterPro" id="IPR006001">
    <property type="entry name" value="Therm_gnt_kin"/>
</dbReference>
<evidence type="ECO:0000256" key="4">
    <source>
        <dbReference type="ARBA" id="ARBA00012054"/>
    </source>
</evidence>
<keyword evidence="12" id="KW-1185">Reference proteome</keyword>
<proteinExistence type="inferred from homology"/>
<evidence type="ECO:0000313" key="11">
    <source>
        <dbReference type="EMBL" id="RAL40989.1"/>
    </source>
</evidence>
<evidence type="ECO:0000313" key="12">
    <source>
        <dbReference type="Proteomes" id="UP000249390"/>
    </source>
</evidence>
<evidence type="ECO:0000256" key="6">
    <source>
        <dbReference type="ARBA" id="ARBA00022741"/>
    </source>
</evidence>
<accession>A0A328D9M4</accession>
<comment type="subcellular location">
    <subcellularLocation>
        <location evidence="1">Plastid</location>
    </subcellularLocation>
</comment>
<dbReference type="PANTHER" id="PTHR43442:SF3">
    <property type="entry name" value="GLUCONOKINASE-RELATED"/>
    <property type="match status" value="1"/>
</dbReference>
<keyword evidence="8 10" id="KW-0067">ATP-binding</keyword>
<evidence type="ECO:0000256" key="10">
    <source>
        <dbReference type="RuleBase" id="RU363066"/>
    </source>
</evidence>
<evidence type="ECO:0000256" key="3">
    <source>
        <dbReference type="ARBA" id="ARBA00008420"/>
    </source>
</evidence>
<dbReference type="EC" id="2.7.1.12" evidence="4 10"/>
<organism evidence="11 12">
    <name type="scientific">Cuscuta australis</name>
    <dbReference type="NCBI Taxonomy" id="267555"/>
    <lineage>
        <taxon>Eukaryota</taxon>
        <taxon>Viridiplantae</taxon>
        <taxon>Streptophyta</taxon>
        <taxon>Embryophyta</taxon>
        <taxon>Tracheophyta</taxon>
        <taxon>Spermatophyta</taxon>
        <taxon>Magnoliopsida</taxon>
        <taxon>eudicotyledons</taxon>
        <taxon>Gunneridae</taxon>
        <taxon>Pentapetalae</taxon>
        <taxon>asterids</taxon>
        <taxon>lamiids</taxon>
        <taxon>Solanales</taxon>
        <taxon>Convolvulaceae</taxon>
        <taxon>Cuscuteae</taxon>
        <taxon>Cuscuta</taxon>
        <taxon>Cuscuta subgen. Grammica</taxon>
        <taxon>Cuscuta sect. Cleistogrammica</taxon>
    </lineage>
</organism>
<gene>
    <name evidence="11" type="ORF">DM860_008687</name>
</gene>
<dbReference type="EMBL" id="NQVE01000192">
    <property type="protein sequence ID" value="RAL40989.1"/>
    <property type="molecule type" value="Genomic_DNA"/>
</dbReference>
<evidence type="ECO:0000256" key="8">
    <source>
        <dbReference type="ARBA" id="ARBA00022840"/>
    </source>
</evidence>